<protein>
    <submittedName>
        <fullName evidence="1">Uncharacterized protein</fullName>
    </submittedName>
</protein>
<dbReference type="Proteomes" id="UP000271974">
    <property type="component" value="Unassembled WGS sequence"/>
</dbReference>
<reference evidence="1 2" key="1">
    <citation type="submission" date="2019-01" db="EMBL/GenBank/DDBJ databases">
        <title>A draft genome assembly of the solar-powered sea slug Elysia chlorotica.</title>
        <authorList>
            <person name="Cai H."/>
            <person name="Li Q."/>
            <person name="Fang X."/>
            <person name="Li J."/>
            <person name="Curtis N.E."/>
            <person name="Altenburger A."/>
            <person name="Shibata T."/>
            <person name="Feng M."/>
            <person name="Maeda T."/>
            <person name="Schwartz J.A."/>
            <person name="Shigenobu S."/>
            <person name="Lundholm N."/>
            <person name="Nishiyama T."/>
            <person name="Yang H."/>
            <person name="Hasebe M."/>
            <person name="Li S."/>
            <person name="Pierce S.K."/>
            <person name="Wang J."/>
        </authorList>
    </citation>
    <scope>NUCLEOTIDE SEQUENCE [LARGE SCALE GENOMIC DNA]</scope>
    <source>
        <strain evidence="1">EC2010</strain>
        <tissue evidence="1">Whole organism of an adult</tissue>
    </source>
</reference>
<dbReference type="AlphaFoldDB" id="A0A3S0ZXI5"/>
<evidence type="ECO:0000313" key="1">
    <source>
        <dbReference type="EMBL" id="RUS85509.1"/>
    </source>
</evidence>
<comment type="caution">
    <text evidence="1">The sequence shown here is derived from an EMBL/GenBank/DDBJ whole genome shotgun (WGS) entry which is preliminary data.</text>
</comment>
<proteinExistence type="predicted"/>
<gene>
    <name evidence="1" type="ORF">EGW08_006717</name>
</gene>
<evidence type="ECO:0000313" key="2">
    <source>
        <dbReference type="Proteomes" id="UP000271974"/>
    </source>
</evidence>
<sequence>MAYIDATDLHTRPRRPASSGEPAAILFAHGPRWSWRYQRNSLSERLDKRFMYQDQGPPLYQLRGAHYNMYSIPPRSDFHDFSRSFHYEPRQHNAPSYPNGTRAFPPGPPPAQVARFDVLLPPVVREPKTQKLHVPNQPDPASIKAWDKYRYLQGPPADTVVLNHRSHALQSSTLSCLGS</sequence>
<dbReference type="EMBL" id="RQTK01000167">
    <property type="protein sequence ID" value="RUS85509.1"/>
    <property type="molecule type" value="Genomic_DNA"/>
</dbReference>
<name>A0A3S0ZXI5_ELYCH</name>
<keyword evidence="2" id="KW-1185">Reference proteome</keyword>
<accession>A0A3S0ZXI5</accession>
<organism evidence="1 2">
    <name type="scientific">Elysia chlorotica</name>
    <name type="common">Eastern emerald elysia</name>
    <name type="synonym">Sea slug</name>
    <dbReference type="NCBI Taxonomy" id="188477"/>
    <lineage>
        <taxon>Eukaryota</taxon>
        <taxon>Metazoa</taxon>
        <taxon>Spiralia</taxon>
        <taxon>Lophotrochozoa</taxon>
        <taxon>Mollusca</taxon>
        <taxon>Gastropoda</taxon>
        <taxon>Heterobranchia</taxon>
        <taxon>Euthyneura</taxon>
        <taxon>Panpulmonata</taxon>
        <taxon>Sacoglossa</taxon>
        <taxon>Placobranchoidea</taxon>
        <taxon>Plakobranchidae</taxon>
        <taxon>Elysia</taxon>
    </lineage>
</organism>
<dbReference type="OrthoDB" id="6076671at2759"/>